<evidence type="ECO:0000313" key="2">
    <source>
        <dbReference type="EMBL" id="EGF06851.1"/>
    </source>
</evidence>
<gene>
    <name evidence="2" type="ORF">HMPREF9123_2811</name>
</gene>
<accession>F2BGF4</accession>
<name>F2BGF4_9NEIS</name>
<sequence>MTAFKRRPSESAASTKLKPAPAFFRRPHLPKQRICAIIRRFPDGTKPPFL</sequence>
<dbReference type="AlphaFoldDB" id="F2BGF4"/>
<evidence type="ECO:0000256" key="1">
    <source>
        <dbReference type="SAM" id="MobiDB-lite"/>
    </source>
</evidence>
<dbReference type="EMBL" id="AFAY01000054">
    <property type="protein sequence ID" value="EGF06851.1"/>
    <property type="molecule type" value="Genomic_DNA"/>
</dbReference>
<feature type="region of interest" description="Disordered" evidence="1">
    <location>
        <begin position="1"/>
        <end position="21"/>
    </location>
</feature>
<dbReference type="Proteomes" id="UP000004105">
    <property type="component" value="Unassembled WGS sequence"/>
</dbReference>
<evidence type="ECO:0000313" key="3">
    <source>
        <dbReference type="Proteomes" id="UP000004105"/>
    </source>
</evidence>
<protein>
    <submittedName>
        <fullName evidence="2">Uncharacterized protein</fullName>
    </submittedName>
</protein>
<reference evidence="2 3" key="1">
    <citation type="submission" date="2011-02" db="EMBL/GenBank/DDBJ databases">
        <authorList>
            <person name="Muzny D."/>
            <person name="Qin X."/>
            <person name="Deng J."/>
            <person name="Jiang H."/>
            <person name="Liu Y."/>
            <person name="Qu J."/>
            <person name="Song X.-Z."/>
            <person name="Zhang L."/>
            <person name="Thornton R."/>
            <person name="Coyle M."/>
            <person name="Francisco L."/>
            <person name="Jackson L."/>
            <person name="Javaid M."/>
            <person name="Korchina V."/>
            <person name="Kovar C."/>
            <person name="Mata R."/>
            <person name="Mathew T."/>
            <person name="Ngo R."/>
            <person name="Nguyen L."/>
            <person name="Nguyen N."/>
            <person name="Okwuonu G."/>
            <person name="Ongeri F."/>
            <person name="Pham C."/>
            <person name="Simmons D."/>
            <person name="Wilczek-Boney K."/>
            <person name="Hale W."/>
            <person name="Jakkamsetti A."/>
            <person name="Pham P."/>
            <person name="Ruth R."/>
            <person name="San Lucas F."/>
            <person name="Warren J."/>
            <person name="Zhang J."/>
            <person name="Zhao Z."/>
            <person name="Zhou C."/>
            <person name="Zhu D."/>
            <person name="Lee S."/>
            <person name="Bess C."/>
            <person name="Blankenburg K."/>
            <person name="Forbes L."/>
            <person name="Fu Q."/>
            <person name="Gubbala S."/>
            <person name="Hirani K."/>
            <person name="Jayaseelan J.C."/>
            <person name="Lara F."/>
            <person name="Munidasa M."/>
            <person name="Palculict T."/>
            <person name="Patil S."/>
            <person name="Pu L.-L."/>
            <person name="Saada N."/>
            <person name="Tang L."/>
            <person name="Weissenberger G."/>
            <person name="Zhu Y."/>
            <person name="Hemphill L."/>
            <person name="Shang Y."/>
            <person name="Youmans B."/>
            <person name="Ayvaz T."/>
            <person name="Ross M."/>
            <person name="Santibanez J."/>
            <person name="Aqrawi P."/>
            <person name="Gross S."/>
            <person name="Joshi V."/>
            <person name="Fowler G."/>
            <person name="Nazareth L."/>
            <person name="Reid J."/>
            <person name="Worley K."/>
            <person name="Petrosino J."/>
            <person name="Highlander S."/>
            <person name="Gibbs R."/>
        </authorList>
    </citation>
    <scope>NUCLEOTIDE SEQUENCE [LARGE SCALE GENOMIC DNA]</scope>
    <source>
        <strain evidence="2 3">ATCC BAA-1200</strain>
    </source>
</reference>
<dbReference type="HOGENOM" id="CLU_3120200_0_0_4"/>
<organism evidence="2 3">
    <name type="scientific">Neisseria bacilliformis ATCC BAA-1200</name>
    <dbReference type="NCBI Taxonomy" id="888742"/>
    <lineage>
        <taxon>Bacteria</taxon>
        <taxon>Pseudomonadati</taxon>
        <taxon>Pseudomonadota</taxon>
        <taxon>Betaproteobacteria</taxon>
        <taxon>Neisseriales</taxon>
        <taxon>Neisseriaceae</taxon>
        <taxon>Neisseria</taxon>
    </lineage>
</organism>
<comment type="caution">
    <text evidence="2">The sequence shown here is derived from an EMBL/GenBank/DDBJ whole genome shotgun (WGS) entry which is preliminary data.</text>
</comment>
<keyword evidence="3" id="KW-1185">Reference proteome</keyword>
<proteinExistence type="predicted"/>